<keyword evidence="4" id="KW-1185">Reference proteome</keyword>
<evidence type="ECO:0000313" key="3">
    <source>
        <dbReference type="EMBL" id="QHL90642.1"/>
    </source>
</evidence>
<gene>
    <name evidence="3" type="ORF">GVO57_07110</name>
</gene>
<dbReference type="RefSeq" id="WP_160592569.1">
    <property type="nucleotide sequence ID" value="NZ_CP047895.1"/>
</dbReference>
<protein>
    <recommendedName>
        <fullName evidence="5">ATPase</fullName>
    </recommendedName>
</protein>
<proteinExistence type="predicted"/>
<sequence>MSGANIVGLRPDQQHEDQQDDRVIEVADSAAHDSGPHYGAGPQHDADALAADAPPPGRGAAILTGVLALAWLGFAGWTAAPRLSAGGMTPADLAGLIALWSAPLALLGVLFLALLRTSRAESLRFADTARRMRAEAAALDYRVSELTARLEANREALAIQAEHMLSLGDDATGRLAALTAGMRGEAQEMARQAEGLKAAADAARSDLTALMQTLPRAQTQTRQLTAALQEAGTGALDQAGALEAQLSALLARGREADQVATGAAQRLATHLERMDAASRDAGDRLDSAAGRMGAAVDAALARAAEALDEARRSMETQGAAMLAMIEQSRGALDRTGAETAQELGRRLAELAAGIESLGAGLATHDGTGRALVERLETGLAGIEARLGRIATEGAAQTERLAGALAGLSGHAETLATRLADADAAADSFVTRAETLLTALDASAREIDETLPAALSRLDQYSNASRDRIAAMSPGIEAIEAGATQALDRLAQTEKLLEQQREAIELLGLSAERQLTASRKSAGELDETVGAARDRIADLADGAGQQLVGVMLRVRDAAAQAAERARETLDRVVPEAAAAMAEAGSDAVRQALGHKVEAQIAALAKAAEHAVEAANYASDRLSRQIAAVTDSTQLLEARLDKARDMAEDSHRESFARRASLLIEALNSTAIDVAKIMSSEVTDSAWAAYLKGDRGVFTRRAVRLLEAGETREILRHYEADGEFRDQVNRYIHDFEAMLRHVLATREGTQIGVTLLSADMGKLYVALAQAIERLRT</sequence>
<dbReference type="AlphaFoldDB" id="A0A7Z2S8H5"/>
<dbReference type="Proteomes" id="UP000464468">
    <property type="component" value="Chromosome"/>
</dbReference>
<feature type="compositionally biased region" description="Basic and acidic residues" evidence="1">
    <location>
        <begin position="12"/>
        <end position="35"/>
    </location>
</feature>
<dbReference type="EMBL" id="CP047895">
    <property type="protein sequence ID" value="QHL90642.1"/>
    <property type="molecule type" value="Genomic_DNA"/>
</dbReference>
<evidence type="ECO:0000256" key="2">
    <source>
        <dbReference type="SAM" id="Phobius"/>
    </source>
</evidence>
<feature type="transmembrane region" description="Helical" evidence="2">
    <location>
        <begin position="93"/>
        <end position="115"/>
    </location>
</feature>
<reference evidence="3 4" key="1">
    <citation type="submission" date="2020-01" db="EMBL/GenBank/DDBJ databases">
        <title>Sphingomonas sp. C33 whole genome sequece.</title>
        <authorList>
            <person name="Park C."/>
        </authorList>
    </citation>
    <scope>NUCLEOTIDE SEQUENCE [LARGE SCALE GENOMIC DNA]</scope>
    <source>
        <strain evidence="3 4">C33</strain>
    </source>
</reference>
<evidence type="ECO:0000256" key="1">
    <source>
        <dbReference type="SAM" id="MobiDB-lite"/>
    </source>
</evidence>
<name>A0A7Z2S8H5_9SPHN</name>
<feature type="region of interest" description="Disordered" evidence="1">
    <location>
        <begin position="1"/>
        <end position="53"/>
    </location>
</feature>
<keyword evidence="2" id="KW-0812">Transmembrane</keyword>
<feature type="transmembrane region" description="Helical" evidence="2">
    <location>
        <begin position="60"/>
        <end position="81"/>
    </location>
</feature>
<dbReference type="KEGG" id="schy:GVO57_07110"/>
<keyword evidence="2" id="KW-0472">Membrane</keyword>
<organism evidence="3 4">
    <name type="scientific">Sphingomonas changnyeongensis</name>
    <dbReference type="NCBI Taxonomy" id="2698679"/>
    <lineage>
        <taxon>Bacteria</taxon>
        <taxon>Pseudomonadati</taxon>
        <taxon>Pseudomonadota</taxon>
        <taxon>Alphaproteobacteria</taxon>
        <taxon>Sphingomonadales</taxon>
        <taxon>Sphingomonadaceae</taxon>
        <taxon>Sphingomonas</taxon>
    </lineage>
</organism>
<evidence type="ECO:0000313" key="4">
    <source>
        <dbReference type="Proteomes" id="UP000464468"/>
    </source>
</evidence>
<evidence type="ECO:0008006" key="5">
    <source>
        <dbReference type="Google" id="ProtNLM"/>
    </source>
</evidence>
<keyword evidence="2" id="KW-1133">Transmembrane helix</keyword>
<accession>A0A7Z2S8H5</accession>